<evidence type="ECO:0008006" key="3">
    <source>
        <dbReference type="Google" id="ProtNLM"/>
    </source>
</evidence>
<gene>
    <name evidence="1" type="ORF">THAOC_00816</name>
</gene>
<dbReference type="Proteomes" id="UP000266841">
    <property type="component" value="Unassembled WGS sequence"/>
</dbReference>
<sequence>MLSLLTCFYCAATRPPTSTTCITVSRVFGRGRNRAPASGRFTARRQYRLLSKTDQEIEDESLQWIKNVVIGYNLCPFAEKPRKEGNLSIVVRGDDDELVAGTVAYHLVGQSTRKGTTVVVAPEYCPDDFEEYLNLLRYMEDQVVDELDLRGIMQIAPFHPLFKFDGSGEGADNFTNRSPYPFFHLLREDEVSAAVEKLGNDSSKVWGRNIKLLETIEKRFGRDGIRRAWKGEPLEGISELLNEVKLSENNVSDG</sequence>
<protein>
    <recommendedName>
        <fullName evidence="3">DUF1415 domain-containing protein</fullName>
    </recommendedName>
</protein>
<dbReference type="Pfam" id="PF07209">
    <property type="entry name" value="DUF1415"/>
    <property type="match status" value="1"/>
</dbReference>
<dbReference type="EMBL" id="AGNL01000987">
    <property type="protein sequence ID" value="EJK77359.1"/>
    <property type="molecule type" value="Genomic_DNA"/>
</dbReference>
<keyword evidence="2" id="KW-1185">Reference proteome</keyword>
<reference evidence="1 2" key="1">
    <citation type="journal article" date="2012" name="Genome Biol.">
        <title>Genome and low-iron response of an oceanic diatom adapted to chronic iron limitation.</title>
        <authorList>
            <person name="Lommer M."/>
            <person name="Specht M."/>
            <person name="Roy A.S."/>
            <person name="Kraemer L."/>
            <person name="Andreson R."/>
            <person name="Gutowska M.A."/>
            <person name="Wolf J."/>
            <person name="Bergner S.V."/>
            <person name="Schilhabel M.B."/>
            <person name="Klostermeier U.C."/>
            <person name="Beiko R.G."/>
            <person name="Rosenstiel P."/>
            <person name="Hippler M."/>
            <person name="Laroche J."/>
        </authorList>
    </citation>
    <scope>NUCLEOTIDE SEQUENCE [LARGE SCALE GENOMIC DNA]</scope>
    <source>
        <strain evidence="1 2">CCMP1005</strain>
    </source>
</reference>
<organism evidence="1 2">
    <name type="scientific">Thalassiosira oceanica</name>
    <name type="common">Marine diatom</name>
    <dbReference type="NCBI Taxonomy" id="159749"/>
    <lineage>
        <taxon>Eukaryota</taxon>
        <taxon>Sar</taxon>
        <taxon>Stramenopiles</taxon>
        <taxon>Ochrophyta</taxon>
        <taxon>Bacillariophyta</taxon>
        <taxon>Coscinodiscophyceae</taxon>
        <taxon>Thalassiosirophycidae</taxon>
        <taxon>Thalassiosirales</taxon>
        <taxon>Thalassiosiraceae</taxon>
        <taxon>Thalassiosira</taxon>
    </lineage>
</organism>
<dbReference type="AlphaFoldDB" id="K0TJL8"/>
<evidence type="ECO:0000313" key="1">
    <source>
        <dbReference type="EMBL" id="EJK77359.1"/>
    </source>
</evidence>
<proteinExistence type="predicted"/>
<comment type="caution">
    <text evidence="1">The sequence shown here is derived from an EMBL/GenBank/DDBJ whole genome shotgun (WGS) entry which is preliminary data.</text>
</comment>
<accession>K0TJL8</accession>
<dbReference type="OrthoDB" id="42978at2759"/>
<evidence type="ECO:0000313" key="2">
    <source>
        <dbReference type="Proteomes" id="UP000266841"/>
    </source>
</evidence>
<name>K0TJL8_THAOC</name>
<dbReference type="InterPro" id="IPR009858">
    <property type="entry name" value="DUF1415"/>
</dbReference>
<dbReference type="eggNOG" id="ENOG502SA80">
    <property type="taxonomic scope" value="Eukaryota"/>
</dbReference>